<keyword evidence="3" id="KW-0378">Hydrolase</keyword>
<dbReference type="InterPro" id="IPR007053">
    <property type="entry name" value="LRAT_dom"/>
</dbReference>
<evidence type="ECO:0000259" key="5">
    <source>
        <dbReference type="PROSITE" id="PS51934"/>
    </source>
</evidence>
<keyword evidence="7" id="KW-1185">Reference proteome</keyword>
<sequence>MNTGDILEFNRGFFSHYALNLGNGKVMNVCAEGMSTRSALIKEMRIEEVCRGSQVRIRNHDDVARRYFQVQPKSTFEIIRDAKSFDNQVLPYEFEFRNCEYYSTLWRYGKGFSTQVANPNKTPVGRHLGIIPNGIPSPWKIDGGCGPRMPESHVFEDVIYARYRELARK</sequence>
<gene>
    <name evidence="6" type="ORF">ODALV1_LOCUS13121</name>
</gene>
<dbReference type="InterPro" id="IPR051496">
    <property type="entry name" value="H-rev107_PLA/AT"/>
</dbReference>
<dbReference type="EMBL" id="CAXLJM020000040">
    <property type="protein sequence ID" value="CAL8108880.1"/>
    <property type="molecule type" value="Genomic_DNA"/>
</dbReference>
<evidence type="ECO:0000256" key="1">
    <source>
        <dbReference type="ARBA" id="ARBA00007824"/>
    </source>
</evidence>
<evidence type="ECO:0000256" key="2">
    <source>
        <dbReference type="ARBA" id="ARBA00022679"/>
    </source>
</evidence>
<evidence type="ECO:0000313" key="6">
    <source>
        <dbReference type="EMBL" id="CAL8108880.1"/>
    </source>
</evidence>
<evidence type="ECO:0000256" key="3">
    <source>
        <dbReference type="ARBA" id="ARBA00022801"/>
    </source>
</evidence>
<protein>
    <recommendedName>
        <fullName evidence="5">LRAT domain-containing protein</fullName>
    </recommendedName>
</protein>
<dbReference type="PANTHER" id="PTHR13943:SF31">
    <property type="entry name" value="PHOSPHOLIPASE A AND ACYLTRANSFERASE 3"/>
    <property type="match status" value="1"/>
</dbReference>
<name>A0ABP1QPW8_9HEXA</name>
<organism evidence="6 7">
    <name type="scientific">Orchesella dallaii</name>
    <dbReference type="NCBI Taxonomy" id="48710"/>
    <lineage>
        <taxon>Eukaryota</taxon>
        <taxon>Metazoa</taxon>
        <taxon>Ecdysozoa</taxon>
        <taxon>Arthropoda</taxon>
        <taxon>Hexapoda</taxon>
        <taxon>Collembola</taxon>
        <taxon>Entomobryomorpha</taxon>
        <taxon>Entomobryoidea</taxon>
        <taxon>Orchesellidae</taxon>
        <taxon>Orchesellinae</taxon>
        <taxon>Orchesella</taxon>
    </lineage>
</organism>
<dbReference type="PROSITE" id="PS51934">
    <property type="entry name" value="LRAT"/>
    <property type="match status" value="1"/>
</dbReference>
<keyword evidence="2" id="KW-0808">Transferase</keyword>
<dbReference type="PANTHER" id="PTHR13943">
    <property type="entry name" value="HRAS-LIKE SUPPRESSOR - RELATED"/>
    <property type="match status" value="1"/>
</dbReference>
<reference evidence="6 7" key="1">
    <citation type="submission" date="2024-08" db="EMBL/GenBank/DDBJ databases">
        <authorList>
            <person name="Cucini C."/>
            <person name="Frati F."/>
        </authorList>
    </citation>
    <scope>NUCLEOTIDE SEQUENCE [LARGE SCALE GENOMIC DNA]</scope>
</reference>
<dbReference type="Pfam" id="PF04970">
    <property type="entry name" value="LRAT"/>
    <property type="match status" value="1"/>
</dbReference>
<evidence type="ECO:0000313" key="7">
    <source>
        <dbReference type="Proteomes" id="UP001642540"/>
    </source>
</evidence>
<comment type="caution">
    <text evidence="6">The sequence shown here is derived from an EMBL/GenBank/DDBJ whole genome shotgun (WGS) entry which is preliminary data.</text>
</comment>
<dbReference type="Gene3D" id="3.90.1720.10">
    <property type="entry name" value="endopeptidase domain like (from Nostoc punctiforme)"/>
    <property type="match status" value="1"/>
</dbReference>
<dbReference type="Proteomes" id="UP001642540">
    <property type="component" value="Unassembled WGS sequence"/>
</dbReference>
<keyword evidence="4" id="KW-0443">Lipid metabolism</keyword>
<evidence type="ECO:0000256" key="4">
    <source>
        <dbReference type="ARBA" id="ARBA00023098"/>
    </source>
</evidence>
<comment type="similarity">
    <text evidence="1">Belongs to the H-rev107 family.</text>
</comment>
<accession>A0ABP1QPW8</accession>
<proteinExistence type="inferred from homology"/>
<feature type="domain" description="LRAT" evidence="5">
    <location>
        <begin position="6"/>
        <end position="115"/>
    </location>
</feature>